<proteinExistence type="predicted"/>
<evidence type="ECO:0000313" key="1">
    <source>
        <dbReference type="EMBL" id="KAL3827976.1"/>
    </source>
</evidence>
<protein>
    <submittedName>
        <fullName evidence="1">Uncharacterized protein</fullName>
    </submittedName>
</protein>
<accession>A0ABD3STN1</accession>
<keyword evidence="2" id="KW-1185">Reference proteome</keyword>
<organism evidence="1 2">
    <name type="scientific">Penstemon smallii</name>
    <dbReference type="NCBI Taxonomy" id="265156"/>
    <lineage>
        <taxon>Eukaryota</taxon>
        <taxon>Viridiplantae</taxon>
        <taxon>Streptophyta</taxon>
        <taxon>Embryophyta</taxon>
        <taxon>Tracheophyta</taxon>
        <taxon>Spermatophyta</taxon>
        <taxon>Magnoliopsida</taxon>
        <taxon>eudicotyledons</taxon>
        <taxon>Gunneridae</taxon>
        <taxon>Pentapetalae</taxon>
        <taxon>asterids</taxon>
        <taxon>lamiids</taxon>
        <taxon>Lamiales</taxon>
        <taxon>Plantaginaceae</taxon>
        <taxon>Cheloneae</taxon>
        <taxon>Penstemon</taxon>
    </lineage>
</organism>
<reference evidence="1 2" key="1">
    <citation type="submission" date="2024-12" db="EMBL/GenBank/DDBJ databases">
        <title>The unique morphological basis and parallel evolutionary history of personate flowers in Penstemon.</title>
        <authorList>
            <person name="Depatie T.H."/>
            <person name="Wessinger C.A."/>
        </authorList>
    </citation>
    <scope>NUCLEOTIDE SEQUENCE [LARGE SCALE GENOMIC DNA]</scope>
    <source>
        <strain evidence="1">WTNN_2</strain>
        <tissue evidence="1">Leaf</tissue>
    </source>
</reference>
<dbReference type="AlphaFoldDB" id="A0ABD3STN1"/>
<evidence type="ECO:0000313" key="2">
    <source>
        <dbReference type="Proteomes" id="UP001634393"/>
    </source>
</evidence>
<dbReference type="Proteomes" id="UP001634393">
    <property type="component" value="Unassembled WGS sequence"/>
</dbReference>
<name>A0ABD3STN1_9LAMI</name>
<dbReference type="EMBL" id="JBJXBP010000005">
    <property type="protein sequence ID" value="KAL3827976.1"/>
    <property type="molecule type" value="Genomic_DNA"/>
</dbReference>
<sequence>MNLILGPSTSGVSSAGESEGELAGFLLLPLHRLTGGVCTLQAPGNAKARSRHLAVSKDTVAVTEQHSRAGNNTMWMESMSFLLCK</sequence>
<gene>
    <name evidence="1" type="ORF">ACJIZ3_016778</name>
</gene>
<comment type="caution">
    <text evidence="1">The sequence shown here is derived from an EMBL/GenBank/DDBJ whole genome shotgun (WGS) entry which is preliminary data.</text>
</comment>